<keyword evidence="4" id="KW-0804">Transcription</keyword>
<dbReference type="Proteomes" id="UP000230543">
    <property type="component" value="Unassembled WGS sequence"/>
</dbReference>
<reference evidence="8" key="1">
    <citation type="submission" date="2017-09" db="EMBL/GenBank/DDBJ databases">
        <title>Depth-based differentiation of microbial function through sediment-hosted aquifers and enrichment of novel symbionts in the deep terrestrial subsurface.</title>
        <authorList>
            <person name="Probst A.J."/>
            <person name="Ladd B."/>
            <person name="Jarett J.K."/>
            <person name="Geller-Mcgrath D.E."/>
            <person name="Sieber C.M.K."/>
            <person name="Emerson J.B."/>
            <person name="Anantharaman K."/>
            <person name="Thomas B.C."/>
            <person name="Malmstrom R."/>
            <person name="Stieglmeier M."/>
            <person name="Klingl A."/>
            <person name="Woyke T."/>
            <person name="Ryan C.M."/>
            <person name="Banfield J.F."/>
        </authorList>
    </citation>
    <scope>NUCLEOTIDE SEQUENCE [LARGE SCALE GENOMIC DNA]</scope>
</reference>
<comment type="caution">
    <text evidence="7">The sequence shown here is derived from an EMBL/GenBank/DDBJ whole genome shotgun (WGS) entry which is preliminary data.</text>
</comment>
<dbReference type="InterPro" id="IPR036388">
    <property type="entry name" value="WH-like_DNA-bd_sf"/>
</dbReference>
<keyword evidence="5" id="KW-0175">Coiled coil</keyword>
<dbReference type="Gene3D" id="1.10.10.10">
    <property type="entry name" value="Winged helix-like DNA-binding domain superfamily/Winged helix DNA-binding domain"/>
    <property type="match status" value="1"/>
</dbReference>
<dbReference type="InterPro" id="IPR036390">
    <property type="entry name" value="WH_DNA-bd_sf"/>
</dbReference>
<evidence type="ECO:0000256" key="1">
    <source>
        <dbReference type="ARBA" id="ARBA00022491"/>
    </source>
</evidence>
<dbReference type="GO" id="GO:0003677">
    <property type="term" value="F:DNA binding"/>
    <property type="evidence" value="ECO:0007669"/>
    <property type="project" value="InterPro"/>
</dbReference>
<evidence type="ECO:0000313" key="8">
    <source>
        <dbReference type="Proteomes" id="UP000230543"/>
    </source>
</evidence>
<dbReference type="Gene3D" id="3.30.450.40">
    <property type="match status" value="1"/>
</dbReference>
<dbReference type="EMBL" id="PFBO01000127">
    <property type="protein sequence ID" value="PIT90175.1"/>
    <property type="molecule type" value="Genomic_DNA"/>
</dbReference>
<sequence>MEQRKKALLSQIIRQYIKTASPIGSKFLETRSGLGVSSATIRNEMRSLEEEGYIMQPHTSAGRIPTEQGYQFFLENSFKEGKLEAKVKSDLEKLLKDLKKDNLELRIKEVAKKTADYSRNTVLVAFSDNNLYYTGLSNLFSQPEFNDQSVIYNLSLIIDHLDQVMARLFGEVEATVVRLGSNNPFGQQCSVLLSPWHLNKEKGVMGILGPMRMDYERNLSLLNFITEKIK</sequence>
<evidence type="ECO:0000256" key="5">
    <source>
        <dbReference type="SAM" id="Coils"/>
    </source>
</evidence>
<evidence type="ECO:0000259" key="6">
    <source>
        <dbReference type="Pfam" id="PF01628"/>
    </source>
</evidence>
<keyword evidence="1" id="KW-0678">Repressor</keyword>
<dbReference type="Pfam" id="PF01628">
    <property type="entry name" value="HrcA"/>
    <property type="match status" value="1"/>
</dbReference>
<dbReference type="GO" id="GO:0045892">
    <property type="term" value="P:negative regulation of DNA-templated transcription"/>
    <property type="evidence" value="ECO:0007669"/>
    <property type="project" value="TreeGrafter"/>
</dbReference>
<dbReference type="InterPro" id="IPR021153">
    <property type="entry name" value="HrcA_C"/>
</dbReference>
<gene>
    <name evidence="7" type="ORF">COU22_03650</name>
</gene>
<dbReference type="PANTHER" id="PTHR34824">
    <property type="entry name" value="HEAT-INDUCIBLE TRANSCRIPTION REPRESSOR HRCA"/>
    <property type="match status" value="1"/>
</dbReference>
<dbReference type="SUPFAM" id="SSF55781">
    <property type="entry name" value="GAF domain-like"/>
    <property type="match status" value="1"/>
</dbReference>
<accession>A0A2M6WBV5</accession>
<evidence type="ECO:0000313" key="7">
    <source>
        <dbReference type="EMBL" id="PIT90175.1"/>
    </source>
</evidence>
<evidence type="ECO:0000256" key="4">
    <source>
        <dbReference type="ARBA" id="ARBA00023163"/>
    </source>
</evidence>
<proteinExistence type="predicted"/>
<dbReference type="SUPFAM" id="SSF46785">
    <property type="entry name" value="Winged helix' DNA-binding domain"/>
    <property type="match status" value="1"/>
</dbReference>
<feature type="domain" description="Heat-inducible transcription repressor HrcA C-terminal" evidence="6">
    <location>
        <begin position="87"/>
        <end position="217"/>
    </location>
</feature>
<evidence type="ECO:0000256" key="2">
    <source>
        <dbReference type="ARBA" id="ARBA00023015"/>
    </source>
</evidence>
<organism evidence="7 8">
    <name type="scientific">Candidatus Komeilibacteria bacterium CG10_big_fil_rev_8_21_14_0_10_41_13</name>
    <dbReference type="NCBI Taxonomy" id="1974476"/>
    <lineage>
        <taxon>Bacteria</taxon>
        <taxon>Candidatus Komeiliibacteriota</taxon>
    </lineage>
</organism>
<feature type="coiled-coil region" evidence="5">
    <location>
        <begin position="88"/>
        <end position="120"/>
    </location>
</feature>
<dbReference type="AlphaFoldDB" id="A0A2M6WBV5"/>
<protein>
    <recommendedName>
        <fullName evidence="6">Heat-inducible transcription repressor HrcA C-terminal domain-containing protein</fullName>
    </recommendedName>
</protein>
<keyword evidence="2" id="KW-0805">Transcription regulation</keyword>
<dbReference type="InterPro" id="IPR002571">
    <property type="entry name" value="HrcA"/>
</dbReference>
<dbReference type="InterPro" id="IPR029016">
    <property type="entry name" value="GAF-like_dom_sf"/>
</dbReference>
<evidence type="ECO:0000256" key="3">
    <source>
        <dbReference type="ARBA" id="ARBA00023016"/>
    </source>
</evidence>
<keyword evidence="3" id="KW-0346">Stress response</keyword>
<name>A0A2M6WBV5_9BACT</name>
<dbReference type="PANTHER" id="PTHR34824:SF1">
    <property type="entry name" value="HEAT-INDUCIBLE TRANSCRIPTION REPRESSOR HRCA"/>
    <property type="match status" value="1"/>
</dbReference>